<comment type="caution">
    <text evidence="3">The sequence shown here is derived from an EMBL/GenBank/DDBJ whole genome shotgun (WGS) entry which is preliminary data.</text>
</comment>
<dbReference type="RefSeq" id="XP_068348764.1">
    <property type="nucleotide sequence ID" value="XM_068511933.1"/>
</dbReference>
<dbReference type="Gene3D" id="1.20.920.10">
    <property type="entry name" value="Bromodomain-like"/>
    <property type="match status" value="1"/>
</dbReference>
<feature type="domain" description="Bromo" evidence="2">
    <location>
        <begin position="8"/>
        <end position="89"/>
    </location>
</feature>
<dbReference type="AlphaFoldDB" id="A0A1J4JD71"/>
<keyword evidence="1" id="KW-0103">Bromodomain</keyword>
<dbReference type="EMBL" id="MLAK01001232">
    <property type="protein sequence ID" value="OHS95627.1"/>
    <property type="molecule type" value="Genomic_DNA"/>
</dbReference>
<accession>A0A1J4JD71</accession>
<dbReference type="InterPro" id="IPR036427">
    <property type="entry name" value="Bromodomain-like_sf"/>
</dbReference>
<evidence type="ECO:0000313" key="3">
    <source>
        <dbReference type="EMBL" id="OHS95627.1"/>
    </source>
</evidence>
<protein>
    <recommendedName>
        <fullName evidence="2">Bromo domain-containing protein</fullName>
    </recommendedName>
</protein>
<proteinExistence type="predicted"/>
<evidence type="ECO:0000313" key="4">
    <source>
        <dbReference type="Proteomes" id="UP000179807"/>
    </source>
</evidence>
<organism evidence="3 4">
    <name type="scientific">Tritrichomonas foetus</name>
    <dbReference type="NCBI Taxonomy" id="1144522"/>
    <lineage>
        <taxon>Eukaryota</taxon>
        <taxon>Metamonada</taxon>
        <taxon>Parabasalia</taxon>
        <taxon>Tritrichomonadida</taxon>
        <taxon>Tritrichomonadidae</taxon>
        <taxon>Tritrichomonas</taxon>
    </lineage>
</organism>
<keyword evidence="4" id="KW-1185">Reference proteome</keyword>
<dbReference type="OrthoDB" id="21449at2759"/>
<sequence length="233" mass="26926">MENWEKECIKIVDKFLNMPIAKIFSSPQTSLIPTSSNNNSGTKNPQDLSSIRERLVQKKYKNFAAWKRDMKQIWSSARKIFNDDDMILAITDELEKRFNKMCNASSNARMQPIDWIQLVSSLYIQIVDITHNSSNQFSPFFKEEDCFVKQMTSKETIEKVTSQSNLEDRNSVLRASQLLSIFGYNLNTMRNTEVVSLKNIPKDAQIALSYFLIGNQTEKKLDKKSCQINLNDT</sequence>
<dbReference type="CDD" id="cd04369">
    <property type="entry name" value="Bromodomain"/>
    <property type="match status" value="1"/>
</dbReference>
<reference evidence="3" key="1">
    <citation type="submission" date="2016-10" db="EMBL/GenBank/DDBJ databases">
        <authorList>
            <person name="Benchimol M."/>
            <person name="Almeida L.G."/>
            <person name="Vasconcelos A.T."/>
            <person name="Perreira-Neves A."/>
            <person name="Rosa I.A."/>
            <person name="Tasca T."/>
            <person name="Bogo M.R."/>
            <person name="de Souza W."/>
        </authorList>
    </citation>
    <scope>NUCLEOTIDE SEQUENCE [LARGE SCALE GENOMIC DNA]</scope>
    <source>
        <strain evidence="3">K</strain>
    </source>
</reference>
<evidence type="ECO:0000259" key="2">
    <source>
        <dbReference type="Pfam" id="PF00439"/>
    </source>
</evidence>
<dbReference type="GeneID" id="94846637"/>
<dbReference type="SUPFAM" id="SSF47370">
    <property type="entry name" value="Bromodomain"/>
    <property type="match status" value="1"/>
</dbReference>
<dbReference type="InterPro" id="IPR001487">
    <property type="entry name" value="Bromodomain"/>
</dbReference>
<dbReference type="Pfam" id="PF00439">
    <property type="entry name" value="Bromodomain"/>
    <property type="match status" value="1"/>
</dbReference>
<gene>
    <name evidence="3" type="ORF">TRFO_38253</name>
</gene>
<evidence type="ECO:0000256" key="1">
    <source>
        <dbReference type="ARBA" id="ARBA00023117"/>
    </source>
</evidence>
<dbReference type="Proteomes" id="UP000179807">
    <property type="component" value="Unassembled WGS sequence"/>
</dbReference>
<dbReference type="VEuPathDB" id="TrichDB:TRFO_38253"/>
<name>A0A1J4JD71_9EUKA</name>